<dbReference type="InterPro" id="IPR050147">
    <property type="entry name" value="Ser/Thr_Dehydratase"/>
</dbReference>
<dbReference type="RefSeq" id="WP_096326350.1">
    <property type="nucleotide sequence ID" value="NZ_FOMX01000015.1"/>
</dbReference>
<dbReference type="InterPro" id="IPR036052">
    <property type="entry name" value="TrpB-like_PALP_sf"/>
</dbReference>
<dbReference type="STRING" id="54.SAMN02745121_04687"/>
<evidence type="ECO:0000256" key="4">
    <source>
        <dbReference type="ARBA" id="ARBA00022898"/>
    </source>
</evidence>
<comment type="similarity">
    <text evidence="2">Belongs to the serine/threonine dehydratase family.</text>
</comment>
<comment type="cofactor">
    <cofactor evidence="1">
        <name>pyridoxal 5'-phosphate</name>
        <dbReference type="ChEBI" id="CHEBI:597326"/>
    </cofactor>
</comment>
<dbReference type="AlphaFoldDB" id="A0A1I2BHM8"/>
<keyword evidence="5 8" id="KW-0456">Lyase</keyword>
<dbReference type="GO" id="GO:0006567">
    <property type="term" value="P:L-threonine catabolic process"/>
    <property type="evidence" value="ECO:0007669"/>
    <property type="project" value="TreeGrafter"/>
</dbReference>
<protein>
    <recommendedName>
        <fullName evidence="3">L-serine ammonia-lyase</fullName>
        <ecNumber evidence="3">4.3.1.17</ecNumber>
    </recommendedName>
</protein>
<gene>
    <name evidence="8" type="ORF">SAMN02745121_04687</name>
</gene>
<keyword evidence="4" id="KW-0663">Pyridoxal phosphate</keyword>
<name>A0A1I2BHM8_9BACT</name>
<dbReference type="Proteomes" id="UP000199400">
    <property type="component" value="Unassembled WGS sequence"/>
</dbReference>
<comment type="catalytic activity">
    <reaction evidence="6">
        <text>L-serine = pyruvate + NH4(+)</text>
        <dbReference type="Rhea" id="RHEA:19169"/>
        <dbReference type="ChEBI" id="CHEBI:15361"/>
        <dbReference type="ChEBI" id="CHEBI:28938"/>
        <dbReference type="ChEBI" id="CHEBI:33384"/>
        <dbReference type="EC" id="4.3.1.17"/>
    </reaction>
</comment>
<sequence>MSLAQATPLLRSVPLGAALGGPVLLKMEALQPCGSFKLRGLGRLCASRVAGGARRLVCASGGNAGLAVAYAGRRLGAAVWVVVPSTTSARSHELLTAEGAEVVVRGDDWLAAHRAALAELPEDATYIHPFDDPEIWTGHADIVVEAAAQAERPGAVVVAVGGAGLLCGVLQGMHAVGWTDVPVLAVETEGAASYAAALAAGAPVTIPAITSLATTLGARAVAAEAVAWSRRHEIIPWTVSDRAAVQACLRFADDHRVLVEPACGAGLSVIYDRAPPIVGRGPVLVIVCGGAGVSLALLRAWAERTGAG</sequence>
<evidence type="ECO:0000313" key="8">
    <source>
        <dbReference type="EMBL" id="SFE55671.1"/>
    </source>
</evidence>
<dbReference type="EC" id="4.3.1.17" evidence="3"/>
<dbReference type="Gene3D" id="3.40.50.1100">
    <property type="match status" value="2"/>
</dbReference>
<dbReference type="PANTHER" id="PTHR48078">
    <property type="entry name" value="THREONINE DEHYDRATASE, MITOCHONDRIAL-RELATED"/>
    <property type="match status" value="1"/>
</dbReference>
<dbReference type="GO" id="GO:0003941">
    <property type="term" value="F:L-serine ammonia-lyase activity"/>
    <property type="evidence" value="ECO:0007669"/>
    <property type="project" value="UniProtKB-EC"/>
</dbReference>
<accession>A0A1I2BHM8</accession>
<dbReference type="OrthoDB" id="9811476at2"/>
<evidence type="ECO:0000256" key="3">
    <source>
        <dbReference type="ARBA" id="ARBA00012093"/>
    </source>
</evidence>
<dbReference type="GO" id="GO:0004794">
    <property type="term" value="F:threonine deaminase activity"/>
    <property type="evidence" value="ECO:0007669"/>
    <property type="project" value="TreeGrafter"/>
</dbReference>
<dbReference type="InterPro" id="IPR001926">
    <property type="entry name" value="TrpB-like_PALP"/>
</dbReference>
<feature type="domain" description="Tryptophan synthase beta chain-like PALP" evidence="7">
    <location>
        <begin position="6"/>
        <end position="289"/>
    </location>
</feature>
<keyword evidence="9" id="KW-1185">Reference proteome</keyword>
<dbReference type="SUPFAM" id="SSF53686">
    <property type="entry name" value="Tryptophan synthase beta subunit-like PLP-dependent enzymes"/>
    <property type="match status" value="1"/>
</dbReference>
<evidence type="ECO:0000256" key="5">
    <source>
        <dbReference type="ARBA" id="ARBA00023239"/>
    </source>
</evidence>
<evidence type="ECO:0000256" key="1">
    <source>
        <dbReference type="ARBA" id="ARBA00001933"/>
    </source>
</evidence>
<dbReference type="GO" id="GO:0009097">
    <property type="term" value="P:isoleucine biosynthetic process"/>
    <property type="evidence" value="ECO:0007669"/>
    <property type="project" value="TreeGrafter"/>
</dbReference>
<dbReference type="PANTHER" id="PTHR48078:SF2">
    <property type="entry name" value="CATABOLIC L-SERINE_THREONINE DEHYDRATASE"/>
    <property type="match status" value="1"/>
</dbReference>
<dbReference type="EMBL" id="FOMX01000015">
    <property type="protein sequence ID" value="SFE55671.1"/>
    <property type="molecule type" value="Genomic_DNA"/>
</dbReference>
<dbReference type="GO" id="GO:0006565">
    <property type="term" value="P:L-serine catabolic process"/>
    <property type="evidence" value="ECO:0007669"/>
    <property type="project" value="TreeGrafter"/>
</dbReference>
<proteinExistence type="inferred from homology"/>
<evidence type="ECO:0000256" key="6">
    <source>
        <dbReference type="ARBA" id="ARBA00049406"/>
    </source>
</evidence>
<organism evidence="8 9">
    <name type="scientific">Nannocystis exedens</name>
    <dbReference type="NCBI Taxonomy" id="54"/>
    <lineage>
        <taxon>Bacteria</taxon>
        <taxon>Pseudomonadati</taxon>
        <taxon>Myxococcota</taxon>
        <taxon>Polyangia</taxon>
        <taxon>Nannocystales</taxon>
        <taxon>Nannocystaceae</taxon>
        <taxon>Nannocystis</taxon>
    </lineage>
</organism>
<evidence type="ECO:0000256" key="2">
    <source>
        <dbReference type="ARBA" id="ARBA00010869"/>
    </source>
</evidence>
<evidence type="ECO:0000259" key="7">
    <source>
        <dbReference type="Pfam" id="PF00291"/>
    </source>
</evidence>
<reference evidence="9" key="1">
    <citation type="submission" date="2016-10" db="EMBL/GenBank/DDBJ databases">
        <authorList>
            <person name="Varghese N."/>
            <person name="Submissions S."/>
        </authorList>
    </citation>
    <scope>NUCLEOTIDE SEQUENCE [LARGE SCALE GENOMIC DNA]</scope>
    <source>
        <strain evidence="9">ATCC 25963</strain>
    </source>
</reference>
<dbReference type="Pfam" id="PF00291">
    <property type="entry name" value="PALP"/>
    <property type="match status" value="1"/>
</dbReference>
<evidence type="ECO:0000313" key="9">
    <source>
        <dbReference type="Proteomes" id="UP000199400"/>
    </source>
</evidence>